<reference evidence="13 14" key="1">
    <citation type="submission" date="2018-05" db="EMBL/GenBank/DDBJ databases">
        <title>Abyssibacter profundi OUC007T gen. nov., sp. nov, a marine bacterium isolated from seawater of the Mariana Trench.</title>
        <authorList>
            <person name="Zhou S."/>
        </authorList>
    </citation>
    <scope>NUCLEOTIDE SEQUENCE [LARGE SCALE GENOMIC DNA]</scope>
    <source>
        <strain evidence="13 14">OUC007</strain>
    </source>
</reference>
<evidence type="ECO:0000256" key="11">
    <source>
        <dbReference type="HAMAP-Rule" id="MF_00415"/>
    </source>
</evidence>
<evidence type="ECO:0000256" key="4">
    <source>
        <dbReference type="ARBA" id="ARBA00011439"/>
    </source>
</evidence>
<comment type="subunit">
    <text evidence="4 11">The basal body constitutes a major portion of the flagellar organelle and consists of four rings (L,P,S, and M) mounted on a central rod.</text>
</comment>
<dbReference type="GO" id="GO:0009427">
    <property type="term" value="C:bacterial-type flagellum basal body, distal rod, L ring"/>
    <property type="evidence" value="ECO:0007669"/>
    <property type="project" value="InterPro"/>
</dbReference>
<dbReference type="GO" id="GO:0009279">
    <property type="term" value="C:cell outer membrane"/>
    <property type="evidence" value="ECO:0007669"/>
    <property type="project" value="UniProtKB-SubCell"/>
</dbReference>
<accession>A0A383XQ82</accession>
<dbReference type="OrthoDB" id="9789463at2"/>
<name>A0A383XQ82_9GAMM</name>
<keyword evidence="9 11" id="KW-0998">Cell outer membrane</keyword>
<evidence type="ECO:0000256" key="10">
    <source>
        <dbReference type="ARBA" id="ARBA00023288"/>
    </source>
</evidence>
<dbReference type="HAMAP" id="MF_00415">
    <property type="entry name" value="FlgH"/>
    <property type="match status" value="1"/>
</dbReference>
<evidence type="ECO:0000313" key="13">
    <source>
        <dbReference type="EMBL" id="PWN54786.1"/>
    </source>
</evidence>
<keyword evidence="13" id="KW-0282">Flagellum</keyword>
<keyword evidence="7" id="KW-0564">Palmitate</keyword>
<evidence type="ECO:0000256" key="7">
    <source>
        <dbReference type="ARBA" id="ARBA00023139"/>
    </source>
</evidence>
<evidence type="ECO:0000256" key="3">
    <source>
        <dbReference type="ARBA" id="ARBA00006929"/>
    </source>
</evidence>
<dbReference type="AlphaFoldDB" id="A0A383XQ82"/>
<protein>
    <recommendedName>
        <fullName evidence="11">Flagellar L-ring protein</fullName>
    </recommendedName>
    <alternativeName>
        <fullName evidence="11">Basal body L-ring protein</fullName>
    </alternativeName>
</protein>
<dbReference type="GO" id="GO:0003774">
    <property type="term" value="F:cytoskeletal motor activity"/>
    <property type="evidence" value="ECO:0007669"/>
    <property type="project" value="InterPro"/>
</dbReference>
<feature type="chain" id="PRO_5016988048" description="Flagellar L-ring protein" evidence="12">
    <location>
        <begin position="29"/>
        <end position="222"/>
    </location>
</feature>
<dbReference type="PANTHER" id="PTHR34933">
    <property type="entry name" value="FLAGELLAR L-RING PROTEIN"/>
    <property type="match status" value="1"/>
</dbReference>
<evidence type="ECO:0000313" key="14">
    <source>
        <dbReference type="Proteomes" id="UP000251800"/>
    </source>
</evidence>
<gene>
    <name evidence="11" type="primary">flgH</name>
    <name evidence="13" type="ORF">DEH80_15715</name>
</gene>
<dbReference type="PRINTS" id="PR01008">
    <property type="entry name" value="FLGLRINGFLGH"/>
</dbReference>
<keyword evidence="13" id="KW-0969">Cilium</keyword>
<keyword evidence="8 11" id="KW-0975">Bacterial flagellum</keyword>
<keyword evidence="13" id="KW-0966">Cell projection</keyword>
<comment type="function">
    <text evidence="1 11">Assembles around the rod to form the L-ring and probably protects the motor/basal body from shearing forces during rotation.</text>
</comment>
<evidence type="ECO:0000256" key="5">
    <source>
        <dbReference type="ARBA" id="ARBA00022729"/>
    </source>
</evidence>
<dbReference type="InterPro" id="IPR000527">
    <property type="entry name" value="Flag_Lring"/>
</dbReference>
<dbReference type="NCBIfam" id="NF001304">
    <property type="entry name" value="PRK00249.1-4"/>
    <property type="match status" value="1"/>
</dbReference>
<organism evidence="13 14">
    <name type="scientific">Abyssibacter profundi</name>
    <dbReference type="NCBI Taxonomy" id="2182787"/>
    <lineage>
        <taxon>Bacteria</taxon>
        <taxon>Pseudomonadati</taxon>
        <taxon>Pseudomonadota</taxon>
        <taxon>Gammaproteobacteria</taxon>
        <taxon>Chromatiales</taxon>
        <taxon>Oceanococcaceae</taxon>
        <taxon>Abyssibacter</taxon>
    </lineage>
</organism>
<dbReference type="RefSeq" id="WP_109721472.1">
    <property type="nucleotide sequence ID" value="NZ_QEQK01000018.1"/>
</dbReference>
<keyword evidence="10 11" id="KW-0449">Lipoprotein</keyword>
<evidence type="ECO:0000256" key="8">
    <source>
        <dbReference type="ARBA" id="ARBA00023143"/>
    </source>
</evidence>
<keyword evidence="14" id="KW-1185">Reference proteome</keyword>
<keyword evidence="6 11" id="KW-0472">Membrane</keyword>
<proteinExistence type="inferred from homology"/>
<evidence type="ECO:0000256" key="2">
    <source>
        <dbReference type="ARBA" id="ARBA00004635"/>
    </source>
</evidence>
<dbReference type="Pfam" id="PF02107">
    <property type="entry name" value="FlgH"/>
    <property type="match status" value="1"/>
</dbReference>
<dbReference type="GO" id="GO:0071973">
    <property type="term" value="P:bacterial-type flagellum-dependent cell motility"/>
    <property type="evidence" value="ECO:0007669"/>
    <property type="project" value="InterPro"/>
</dbReference>
<comment type="similarity">
    <text evidence="3 11">Belongs to the FlgH family.</text>
</comment>
<dbReference type="PROSITE" id="PS51257">
    <property type="entry name" value="PROKAR_LIPOPROTEIN"/>
    <property type="match status" value="1"/>
</dbReference>
<sequence length="222" mass="22756">MMRLPLFAAAIALLGLAGCASTPNPADAVPPVPQLTPAQPTAGAIFAPGQGLALFTDRRATQVGDVITVILSEQTNAQKQATASTGKNSSIAIGAPSLFGGAVTANGLEFLAAEVDADRSFAGSGNASQSNSLTGSLSVVVTEALPNGLLVIMGEKRVRLNQGDEILKISGLVRPEDIQPDNTIASTRVANAAISYSGKGALADANAKGWLARFFDSKWWPL</sequence>
<dbReference type="EMBL" id="QEQK01000018">
    <property type="protein sequence ID" value="PWN54786.1"/>
    <property type="molecule type" value="Genomic_DNA"/>
</dbReference>
<evidence type="ECO:0000256" key="9">
    <source>
        <dbReference type="ARBA" id="ARBA00023237"/>
    </source>
</evidence>
<comment type="subcellular location">
    <subcellularLocation>
        <location evidence="11">Cell outer membrane</location>
        <topology evidence="11">Lipid-anchor</topology>
    </subcellularLocation>
    <subcellularLocation>
        <location evidence="11">Bacterial flagellum basal body</location>
    </subcellularLocation>
    <subcellularLocation>
        <location evidence="2">Membrane</location>
        <topology evidence="2">Lipid-anchor</topology>
    </subcellularLocation>
</comment>
<evidence type="ECO:0000256" key="6">
    <source>
        <dbReference type="ARBA" id="ARBA00023136"/>
    </source>
</evidence>
<evidence type="ECO:0000256" key="12">
    <source>
        <dbReference type="SAM" id="SignalP"/>
    </source>
</evidence>
<dbReference type="PANTHER" id="PTHR34933:SF1">
    <property type="entry name" value="FLAGELLAR L-RING PROTEIN"/>
    <property type="match status" value="1"/>
</dbReference>
<comment type="caution">
    <text evidence="13">The sequence shown here is derived from an EMBL/GenBank/DDBJ whole genome shotgun (WGS) entry which is preliminary data.</text>
</comment>
<evidence type="ECO:0000256" key="1">
    <source>
        <dbReference type="ARBA" id="ARBA00002591"/>
    </source>
</evidence>
<feature type="signal peptide" evidence="12">
    <location>
        <begin position="1"/>
        <end position="28"/>
    </location>
</feature>
<dbReference type="Proteomes" id="UP000251800">
    <property type="component" value="Unassembled WGS sequence"/>
</dbReference>
<keyword evidence="5 11" id="KW-0732">Signal</keyword>